<dbReference type="AlphaFoldDB" id="A0A7H9BLQ8"/>
<gene>
    <name evidence="1" type="ORF">HQ393_15480</name>
</gene>
<dbReference type="RefSeq" id="WP_179356314.1">
    <property type="nucleotide sequence ID" value="NZ_CP058627.1"/>
</dbReference>
<dbReference type="SFLD" id="SFLDG01132">
    <property type="entry name" value="C1.5.3:_5'-Nucleotidase_Like"/>
    <property type="match status" value="1"/>
</dbReference>
<dbReference type="SUPFAM" id="SSF56784">
    <property type="entry name" value="HAD-like"/>
    <property type="match status" value="1"/>
</dbReference>
<evidence type="ECO:0000313" key="1">
    <source>
        <dbReference type="EMBL" id="QLG89535.1"/>
    </source>
</evidence>
<dbReference type="EMBL" id="CP058627">
    <property type="protein sequence ID" value="QLG89535.1"/>
    <property type="molecule type" value="Genomic_DNA"/>
</dbReference>
<evidence type="ECO:0000313" key="2">
    <source>
        <dbReference type="Proteomes" id="UP000509597"/>
    </source>
</evidence>
<keyword evidence="2" id="KW-1185">Reference proteome</keyword>
<dbReference type="InterPro" id="IPR023214">
    <property type="entry name" value="HAD_sf"/>
</dbReference>
<dbReference type="Gene3D" id="3.40.50.1000">
    <property type="entry name" value="HAD superfamily/HAD-like"/>
    <property type="match status" value="1"/>
</dbReference>
<proteinExistence type="predicted"/>
<organism evidence="1 2">
    <name type="scientific">Chitinibacter bivalviorum</name>
    <dbReference type="NCBI Taxonomy" id="2739434"/>
    <lineage>
        <taxon>Bacteria</taxon>
        <taxon>Pseudomonadati</taxon>
        <taxon>Pseudomonadota</taxon>
        <taxon>Betaproteobacteria</taxon>
        <taxon>Neisseriales</taxon>
        <taxon>Chitinibacteraceae</taxon>
        <taxon>Chitinibacter</taxon>
    </lineage>
</organism>
<dbReference type="SFLD" id="SFLDS00003">
    <property type="entry name" value="Haloacid_Dehalogenase"/>
    <property type="match status" value="1"/>
</dbReference>
<protein>
    <submittedName>
        <fullName evidence="1">Pyrimidine 5'-nucleotidase</fullName>
    </submittedName>
</protein>
<reference evidence="1 2" key="1">
    <citation type="submission" date="2020-07" db="EMBL/GenBank/DDBJ databases">
        <title>Complete genome sequence of Chitinibacter sp. 2T18.</title>
        <authorList>
            <person name="Bae J.-W."/>
            <person name="Choi J.-W."/>
        </authorList>
    </citation>
    <scope>NUCLEOTIDE SEQUENCE [LARGE SCALE GENOMIC DNA]</scope>
    <source>
        <strain evidence="1 2">2T18</strain>
    </source>
</reference>
<dbReference type="PANTHER" id="PTHR12725">
    <property type="entry name" value="HALOACID DEHALOGENASE-LIKE HYDROLASE"/>
    <property type="match status" value="1"/>
</dbReference>
<dbReference type="Proteomes" id="UP000509597">
    <property type="component" value="Chromosome"/>
</dbReference>
<dbReference type="KEGG" id="chiz:HQ393_15480"/>
<dbReference type="InterPro" id="IPR010237">
    <property type="entry name" value="Pyr-5-nucltdase"/>
</dbReference>
<dbReference type="NCBIfam" id="TIGR01993">
    <property type="entry name" value="Pyr-5-nucltdase"/>
    <property type="match status" value="1"/>
</dbReference>
<name>A0A7H9BLQ8_9NEIS</name>
<dbReference type="PANTHER" id="PTHR12725:SF117">
    <property type="entry name" value="HALOACID DEHALOGENASE-LIKE HYDROLASE"/>
    <property type="match status" value="1"/>
</dbReference>
<accession>A0A7H9BLQ8</accession>
<sequence length="209" mass="23978">MPARHWIFDLDNTLHDASRHAFPVIDAAMTRWLQDNLQLSHQHANELRQHYWHRYGATLLGLRKHHPHLSPHSFLAACHPAETLRQHIHPMAQLKCTLAQLSGDKYLFTNGPLQYAEMMLEQLQITRYFSGIAAVDTVKLQPKPQTGAFLAMLRQFKLQAADCIMVEDSIDNLITAKKLGMKTVWLRPHYRQHPAADVVISKLSQLLQA</sequence>
<dbReference type="InterPro" id="IPR041492">
    <property type="entry name" value="HAD_2"/>
</dbReference>
<dbReference type="Gene3D" id="1.10.150.450">
    <property type="match status" value="1"/>
</dbReference>
<dbReference type="NCBIfam" id="TIGR01509">
    <property type="entry name" value="HAD-SF-IA-v3"/>
    <property type="match status" value="1"/>
</dbReference>
<dbReference type="InterPro" id="IPR036412">
    <property type="entry name" value="HAD-like_sf"/>
</dbReference>
<dbReference type="SFLD" id="SFLDG01129">
    <property type="entry name" value="C1.5:_HAD__Beta-PGM__Phosphata"/>
    <property type="match status" value="1"/>
</dbReference>
<dbReference type="Pfam" id="PF13419">
    <property type="entry name" value="HAD_2"/>
    <property type="match status" value="1"/>
</dbReference>
<dbReference type="InterPro" id="IPR006439">
    <property type="entry name" value="HAD-SF_hydro_IA"/>
</dbReference>